<accession>A0AAI9HYD4</accession>
<protein>
    <submittedName>
        <fullName evidence="1">Uncharacterized protein</fullName>
    </submittedName>
</protein>
<sequence>MPNGFILDEQNTQKESVYFLYRNNNFRIVLNMDYHEAPQNEVLLSKSFEIKNR</sequence>
<organism evidence="1">
    <name type="scientific">Providencia stuartii</name>
    <dbReference type="NCBI Taxonomy" id="588"/>
    <lineage>
        <taxon>Bacteria</taxon>
        <taxon>Pseudomonadati</taxon>
        <taxon>Pseudomonadota</taxon>
        <taxon>Gammaproteobacteria</taxon>
        <taxon>Enterobacterales</taxon>
        <taxon>Morganellaceae</taxon>
        <taxon>Providencia</taxon>
    </lineage>
</organism>
<comment type="caution">
    <text evidence="1">The sequence shown here is derived from an EMBL/GenBank/DDBJ whole genome shotgun (WGS) entry which is preliminary data.</text>
</comment>
<name>A0AAI9HYD4_PROST</name>
<gene>
    <name evidence="1" type="ORF">JRA39_001327</name>
</gene>
<reference evidence="1" key="1">
    <citation type="submission" date="2024-02" db="EMBL/GenBank/DDBJ databases">
        <authorList>
            <consortium name="Clinical and Environmental Microbiology Branch: Whole genome sequencing antimicrobial resistance pathogens in the healthcare setting"/>
        </authorList>
    </citation>
    <scope>NUCLEOTIDE SEQUENCE</scope>
    <source>
        <strain evidence="1">2020GO-00142</strain>
    </source>
</reference>
<dbReference type="EMBL" id="AAZDVE040000007">
    <property type="protein sequence ID" value="EMP9432309.1"/>
    <property type="molecule type" value="Genomic_DNA"/>
</dbReference>
<dbReference type="AlphaFoldDB" id="A0AAI9HYD4"/>
<proteinExistence type="predicted"/>
<evidence type="ECO:0000313" key="1">
    <source>
        <dbReference type="EMBL" id="EMP9432309.1"/>
    </source>
</evidence>